<dbReference type="SUPFAM" id="SSF56281">
    <property type="entry name" value="Metallo-hydrolase/oxidoreductase"/>
    <property type="match status" value="1"/>
</dbReference>
<accession>A0A7M2REN1</accession>
<dbReference type="KEGG" id="bliq:INP51_12405"/>
<proteinExistence type="predicted"/>
<dbReference type="AlphaFoldDB" id="A0A7M2REN1"/>
<dbReference type="Gene3D" id="3.60.15.10">
    <property type="entry name" value="Ribonuclease Z/Hydroxyacylglutathione hydrolase-like"/>
    <property type="match status" value="1"/>
</dbReference>
<evidence type="ECO:0000259" key="1">
    <source>
        <dbReference type="SMART" id="SM00849"/>
    </source>
</evidence>
<gene>
    <name evidence="2" type="ORF">INP51_12405</name>
</gene>
<reference evidence="2 3" key="1">
    <citation type="submission" date="2020-10" db="EMBL/GenBank/DDBJ databases">
        <title>Blautia liquoris sp.nov., isolated from the mud in a fermentation cellar used for the production of Chinese strong-flavoured liquor.</title>
        <authorList>
            <person name="Lu L."/>
        </authorList>
    </citation>
    <scope>NUCLEOTIDE SEQUENCE [LARGE SCALE GENOMIC DNA]</scope>
    <source>
        <strain evidence="2 3">LZLJ-3</strain>
    </source>
</reference>
<dbReference type="InterPro" id="IPR050855">
    <property type="entry name" value="NDM-1-like"/>
</dbReference>
<dbReference type="SMART" id="SM00849">
    <property type="entry name" value="Lactamase_B"/>
    <property type="match status" value="1"/>
</dbReference>
<dbReference type="GO" id="GO:0016787">
    <property type="term" value="F:hydrolase activity"/>
    <property type="evidence" value="ECO:0007669"/>
    <property type="project" value="UniProtKB-KW"/>
</dbReference>
<sequence>MSDFYKDNMNLYQINGFDIQEVAKDVYAIDEFGIDIMYLVIGTKKALLIDTGIGLGDIRAVVETMTDLPYVVVNTHHHYDHAGGNGHFDCVYAPENAISVIKSQNNVKQRQEFFEEQKARMEYNHMASLTYDAKFVKQYNLKGIREGDRFLLGNRELEVIETPGHTKDSICLLDSENRILFSADTIVSTPTLIFDSYSDTMENYLLSLKKLRDRRDEYELIFPGHYLRPIGELYIDHMIKCVEEVLNGHLLDHIHENKSAEKTEYIHRYGLASVLYNKGRI</sequence>
<organism evidence="2 3">
    <name type="scientific">Blautia liquoris</name>
    <dbReference type="NCBI Taxonomy" id="2779518"/>
    <lineage>
        <taxon>Bacteria</taxon>
        <taxon>Bacillati</taxon>
        <taxon>Bacillota</taxon>
        <taxon>Clostridia</taxon>
        <taxon>Lachnospirales</taxon>
        <taxon>Lachnospiraceae</taxon>
        <taxon>Blautia</taxon>
    </lineage>
</organism>
<dbReference type="PANTHER" id="PTHR42951">
    <property type="entry name" value="METALLO-BETA-LACTAMASE DOMAIN-CONTAINING"/>
    <property type="match status" value="1"/>
</dbReference>
<dbReference type="EMBL" id="CP063304">
    <property type="protein sequence ID" value="QOV18795.1"/>
    <property type="molecule type" value="Genomic_DNA"/>
</dbReference>
<dbReference type="Pfam" id="PF00753">
    <property type="entry name" value="Lactamase_B"/>
    <property type="match status" value="1"/>
</dbReference>
<dbReference type="InterPro" id="IPR036866">
    <property type="entry name" value="RibonucZ/Hydroxyglut_hydro"/>
</dbReference>
<dbReference type="InterPro" id="IPR001279">
    <property type="entry name" value="Metallo-B-lactamas"/>
</dbReference>
<evidence type="ECO:0000313" key="3">
    <source>
        <dbReference type="Proteomes" id="UP000593601"/>
    </source>
</evidence>
<dbReference type="PANTHER" id="PTHR42951:SF22">
    <property type="entry name" value="METALLO BETA-LACTAMASE SUPERFAMILY LIPOPROTEIN"/>
    <property type="match status" value="1"/>
</dbReference>
<feature type="domain" description="Metallo-beta-lactamase" evidence="1">
    <location>
        <begin position="34"/>
        <end position="225"/>
    </location>
</feature>
<dbReference type="RefSeq" id="WP_193735157.1">
    <property type="nucleotide sequence ID" value="NZ_CP063304.1"/>
</dbReference>
<keyword evidence="3" id="KW-1185">Reference proteome</keyword>
<protein>
    <submittedName>
        <fullName evidence="2">MBL fold metallo-hydrolase</fullName>
    </submittedName>
</protein>
<dbReference type="Proteomes" id="UP000593601">
    <property type="component" value="Chromosome"/>
</dbReference>
<name>A0A7M2REN1_9FIRM</name>
<keyword evidence="2" id="KW-0378">Hydrolase</keyword>
<evidence type="ECO:0000313" key="2">
    <source>
        <dbReference type="EMBL" id="QOV18795.1"/>
    </source>
</evidence>